<dbReference type="InterPro" id="IPR001128">
    <property type="entry name" value="Cyt_P450"/>
</dbReference>
<dbReference type="Gene3D" id="1.10.630.10">
    <property type="entry name" value="Cytochrome P450"/>
    <property type="match status" value="1"/>
</dbReference>
<accession>A0A6A5VNA9</accession>
<dbReference type="PANTHER" id="PTHR24305">
    <property type="entry name" value="CYTOCHROME P450"/>
    <property type="match status" value="1"/>
</dbReference>
<keyword evidence="5" id="KW-0408">Iron</keyword>
<evidence type="ECO:0000256" key="2">
    <source>
        <dbReference type="ARBA" id="ARBA00010617"/>
    </source>
</evidence>
<evidence type="ECO:0000313" key="8">
    <source>
        <dbReference type="Proteomes" id="UP000800036"/>
    </source>
</evidence>
<keyword evidence="4" id="KW-0560">Oxidoreductase</keyword>
<dbReference type="InterPro" id="IPR050121">
    <property type="entry name" value="Cytochrome_P450_monoxygenase"/>
</dbReference>
<sequence length="233" mass="25970">MSSIVKILVLSCPSRLTAQGFFGARRSINLNRTLVHSDLPPSEKTFDRIRQEVSTVTGAAFEITASALRVIMYHIYTNDKIFQRLNEELATVAMDYSLKQLEQLPYLTAVLTEGMRLSPAVASRAACTTNKDLFYKDWRIPAGTPVGMTTLLMNTDESLYPDPTRFDPDRWLASKTAGSEARKSLVWAEMYLLIAAIVPKFRFNIEGAKASDFELESDNFSIGTKAGCNLVVL</sequence>
<protein>
    <submittedName>
        <fullName evidence="7">Cytochrome P450</fullName>
    </submittedName>
</protein>
<evidence type="ECO:0000256" key="3">
    <source>
        <dbReference type="ARBA" id="ARBA00022723"/>
    </source>
</evidence>
<dbReference type="OrthoDB" id="3945418at2759"/>
<dbReference type="AlphaFoldDB" id="A0A6A5VNA9"/>
<keyword evidence="3" id="KW-0479">Metal-binding</keyword>
<dbReference type="PANTHER" id="PTHR24305:SF157">
    <property type="entry name" value="N-ACETYLTRYPTOPHAN 6-HYDROXYLASE IVOC-RELATED"/>
    <property type="match status" value="1"/>
</dbReference>
<evidence type="ECO:0000313" key="7">
    <source>
        <dbReference type="EMBL" id="KAF1978804.1"/>
    </source>
</evidence>
<keyword evidence="8" id="KW-1185">Reference proteome</keyword>
<gene>
    <name evidence="7" type="ORF">BU23DRAFT_595359</name>
</gene>
<dbReference type="Pfam" id="PF00067">
    <property type="entry name" value="p450"/>
    <property type="match status" value="1"/>
</dbReference>
<evidence type="ECO:0000256" key="1">
    <source>
        <dbReference type="ARBA" id="ARBA00001971"/>
    </source>
</evidence>
<keyword evidence="6" id="KW-0503">Monooxygenase</keyword>
<organism evidence="7 8">
    <name type="scientific">Bimuria novae-zelandiae CBS 107.79</name>
    <dbReference type="NCBI Taxonomy" id="1447943"/>
    <lineage>
        <taxon>Eukaryota</taxon>
        <taxon>Fungi</taxon>
        <taxon>Dikarya</taxon>
        <taxon>Ascomycota</taxon>
        <taxon>Pezizomycotina</taxon>
        <taxon>Dothideomycetes</taxon>
        <taxon>Pleosporomycetidae</taxon>
        <taxon>Pleosporales</taxon>
        <taxon>Massarineae</taxon>
        <taxon>Didymosphaeriaceae</taxon>
        <taxon>Bimuria</taxon>
    </lineage>
</organism>
<dbReference type="Proteomes" id="UP000800036">
    <property type="component" value="Unassembled WGS sequence"/>
</dbReference>
<comment type="similarity">
    <text evidence="2">Belongs to the cytochrome P450 family.</text>
</comment>
<dbReference type="SUPFAM" id="SSF48264">
    <property type="entry name" value="Cytochrome P450"/>
    <property type="match status" value="1"/>
</dbReference>
<dbReference type="PRINTS" id="PR00465">
    <property type="entry name" value="EP450IV"/>
</dbReference>
<dbReference type="GO" id="GO:0016705">
    <property type="term" value="F:oxidoreductase activity, acting on paired donors, with incorporation or reduction of molecular oxygen"/>
    <property type="evidence" value="ECO:0007669"/>
    <property type="project" value="InterPro"/>
</dbReference>
<dbReference type="GO" id="GO:0004497">
    <property type="term" value="F:monooxygenase activity"/>
    <property type="evidence" value="ECO:0007669"/>
    <property type="project" value="UniProtKB-KW"/>
</dbReference>
<comment type="cofactor">
    <cofactor evidence="1">
        <name>heme</name>
        <dbReference type="ChEBI" id="CHEBI:30413"/>
    </cofactor>
</comment>
<evidence type="ECO:0000256" key="4">
    <source>
        <dbReference type="ARBA" id="ARBA00023002"/>
    </source>
</evidence>
<dbReference type="EMBL" id="ML976659">
    <property type="protein sequence ID" value="KAF1978804.1"/>
    <property type="molecule type" value="Genomic_DNA"/>
</dbReference>
<dbReference type="InterPro" id="IPR036396">
    <property type="entry name" value="Cyt_P450_sf"/>
</dbReference>
<proteinExistence type="inferred from homology"/>
<dbReference type="InterPro" id="IPR002403">
    <property type="entry name" value="Cyt_P450_E_grp-IV"/>
</dbReference>
<dbReference type="GO" id="GO:0020037">
    <property type="term" value="F:heme binding"/>
    <property type="evidence" value="ECO:0007669"/>
    <property type="project" value="InterPro"/>
</dbReference>
<name>A0A6A5VNA9_9PLEO</name>
<evidence type="ECO:0000256" key="6">
    <source>
        <dbReference type="ARBA" id="ARBA00023033"/>
    </source>
</evidence>
<evidence type="ECO:0000256" key="5">
    <source>
        <dbReference type="ARBA" id="ARBA00023004"/>
    </source>
</evidence>
<reference evidence="7" key="1">
    <citation type="journal article" date="2020" name="Stud. Mycol.">
        <title>101 Dothideomycetes genomes: a test case for predicting lifestyles and emergence of pathogens.</title>
        <authorList>
            <person name="Haridas S."/>
            <person name="Albert R."/>
            <person name="Binder M."/>
            <person name="Bloem J."/>
            <person name="Labutti K."/>
            <person name="Salamov A."/>
            <person name="Andreopoulos B."/>
            <person name="Baker S."/>
            <person name="Barry K."/>
            <person name="Bills G."/>
            <person name="Bluhm B."/>
            <person name="Cannon C."/>
            <person name="Castanera R."/>
            <person name="Culley D."/>
            <person name="Daum C."/>
            <person name="Ezra D."/>
            <person name="Gonzalez J."/>
            <person name="Henrissat B."/>
            <person name="Kuo A."/>
            <person name="Liang C."/>
            <person name="Lipzen A."/>
            <person name="Lutzoni F."/>
            <person name="Magnuson J."/>
            <person name="Mondo S."/>
            <person name="Nolan M."/>
            <person name="Ohm R."/>
            <person name="Pangilinan J."/>
            <person name="Park H.-J."/>
            <person name="Ramirez L."/>
            <person name="Alfaro M."/>
            <person name="Sun H."/>
            <person name="Tritt A."/>
            <person name="Yoshinaga Y."/>
            <person name="Zwiers L.-H."/>
            <person name="Turgeon B."/>
            <person name="Goodwin S."/>
            <person name="Spatafora J."/>
            <person name="Crous P."/>
            <person name="Grigoriev I."/>
        </authorList>
    </citation>
    <scope>NUCLEOTIDE SEQUENCE</scope>
    <source>
        <strain evidence="7">CBS 107.79</strain>
    </source>
</reference>
<dbReference type="GO" id="GO:0005506">
    <property type="term" value="F:iron ion binding"/>
    <property type="evidence" value="ECO:0007669"/>
    <property type="project" value="InterPro"/>
</dbReference>